<dbReference type="PANTHER" id="PTHR13343:SF17">
    <property type="entry name" value="CELLULAR REPRESSOR OF E1A-STIMULATED GENES, ISOFORM A"/>
    <property type="match status" value="1"/>
</dbReference>
<dbReference type="Pfam" id="PF13883">
    <property type="entry name" value="CREG_beta-barrel"/>
    <property type="match status" value="1"/>
</dbReference>
<dbReference type="EMBL" id="JEMA01000182">
    <property type="protein sequence ID" value="KYF73587.1"/>
    <property type="molecule type" value="Genomic_DNA"/>
</dbReference>
<dbReference type="Proteomes" id="UP000075260">
    <property type="component" value="Unassembled WGS sequence"/>
</dbReference>
<evidence type="ECO:0000259" key="3">
    <source>
        <dbReference type="Pfam" id="PF13883"/>
    </source>
</evidence>
<sequence length="272" mass="28650">MSSTTDHGRPGAVAGPAAEHPAQSARALSHAERCRTLAERARAATLCTIARDPAGYPYGSLVTVAVDAHGRPLLLLSALAEHTGNLKARTEASLLLAEPAEGRADPLALGRMTLVGPCRPLEGAEAAAARTRFLAAHPRASYYVDFTDFSFYRLDPVSIRYVGGFGRMSWVEAAEYAAAEPDPLAPDAARILEHMNSDHADAVLAYAKALAGIKDATGASMTSVDRYGFELDVITPAGPKAARLAFGAPVTTTDEVRKAMVALVREARGRSA</sequence>
<dbReference type="InterPro" id="IPR055343">
    <property type="entry name" value="CREG_beta-barrel"/>
</dbReference>
<dbReference type="SUPFAM" id="SSF50475">
    <property type="entry name" value="FMN-binding split barrel"/>
    <property type="match status" value="1"/>
</dbReference>
<dbReference type="InterPro" id="IPR012349">
    <property type="entry name" value="Split_barrel_FMN-bd"/>
</dbReference>
<organism evidence="4 5">
    <name type="scientific">Sorangium cellulosum</name>
    <name type="common">Polyangium cellulosum</name>
    <dbReference type="NCBI Taxonomy" id="56"/>
    <lineage>
        <taxon>Bacteria</taxon>
        <taxon>Pseudomonadati</taxon>
        <taxon>Myxococcota</taxon>
        <taxon>Polyangia</taxon>
        <taxon>Polyangiales</taxon>
        <taxon>Polyangiaceae</taxon>
        <taxon>Sorangium</taxon>
    </lineage>
</organism>
<dbReference type="RefSeq" id="WP_061605677.1">
    <property type="nucleotide sequence ID" value="NZ_JEMA01000182.1"/>
</dbReference>
<feature type="domain" description="CREG-like beta-barrel" evidence="3">
    <location>
        <begin position="28"/>
        <end position="177"/>
    </location>
</feature>
<gene>
    <name evidence="4" type="ORF">BE15_21875</name>
</gene>
<protein>
    <submittedName>
        <fullName evidence="4">Uncharacterized protein</fullName>
    </submittedName>
</protein>
<dbReference type="GO" id="GO:0005737">
    <property type="term" value="C:cytoplasm"/>
    <property type="evidence" value="ECO:0007669"/>
    <property type="project" value="UniProtKB-ARBA"/>
</dbReference>
<evidence type="ECO:0000313" key="5">
    <source>
        <dbReference type="Proteomes" id="UP000075260"/>
    </source>
</evidence>
<dbReference type="PANTHER" id="PTHR13343">
    <property type="entry name" value="CREG1 PROTEIN"/>
    <property type="match status" value="1"/>
</dbReference>
<evidence type="ECO:0000313" key="4">
    <source>
        <dbReference type="EMBL" id="KYF73587.1"/>
    </source>
</evidence>
<proteinExistence type="predicted"/>
<dbReference type="Gene3D" id="3.20.180.10">
    <property type="entry name" value="PNP-oxidase-like"/>
    <property type="match status" value="1"/>
</dbReference>
<dbReference type="Pfam" id="PF10615">
    <property type="entry name" value="DUF2470"/>
    <property type="match status" value="1"/>
</dbReference>
<evidence type="ECO:0000256" key="1">
    <source>
        <dbReference type="SAM" id="MobiDB-lite"/>
    </source>
</evidence>
<dbReference type="OrthoDB" id="9776211at2"/>
<dbReference type="InterPro" id="IPR037119">
    <property type="entry name" value="Haem_oxidase_HugZ-like_sf"/>
</dbReference>
<dbReference type="InterPro" id="IPR019595">
    <property type="entry name" value="DUF2470"/>
</dbReference>
<feature type="region of interest" description="Disordered" evidence="1">
    <location>
        <begin position="1"/>
        <end position="28"/>
    </location>
</feature>
<accession>A0A150R018</accession>
<dbReference type="Gene3D" id="2.30.110.10">
    <property type="entry name" value="Electron Transport, Fmn-binding Protein, Chain A"/>
    <property type="match status" value="1"/>
</dbReference>
<name>A0A150R018_SORCE</name>
<evidence type="ECO:0000259" key="2">
    <source>
        <dbReference type="Pfam" id="PF10615"/>
    </source>
</evidence>
<reference evidence="4 5" key="1">
    <citation type="submission" date="2014-02" db="EMBL/GenBank/DDBJ databases">
        <title>The small core and large imbalanced accessory genome model reveals a collaborative survival strategy of Sorangium cellulosum strains in nature.</title>
        <authorList>
            <person name="Han K."/>
            <person name="Peng R."/>
            <person name="Blom J."/>
            <person name="Li Y.-Z."/>
        </authorList>
    </citation>
    <scope>NUCLEOTIDE SEQUENCE [LARGE SCALE GENOMIC DNA]</scope>
    <source>
        <strain evidence="4 5">So0008-312</strain>
    </source>
</reference>
<dbReference type="AlphaFoldDB" id="A0A150R018"/>
<comment type="caution">
    <text evidence="4">The sequence shown here is derived from an EMBL/GenBank/DDBJ whole genome shotgun (WGS) entry which is preliminary data.</text>
</comment>
<feature type="domain" description="DUF2470" evidence="2">
    <location>
        <begin position="188"/>
        <end position="263"/>
    </location>
</feature>